<dbReference type="AlphaFoldDB" id="A0A7Y9R2H3"/>
<reference evidence="1 2" key="1">
    <citation type="submission" date="2020-07" db="EMBL/GenBank/DDBJ databases">
        <title>Genomic Encyclopedia of Archaeal and Bacterial Type Strains, Phase II (KMG-II): from individual species to whole genera.</title>
        <authorList>
            <person name="Goeker M."/>
        </authorList>
    </citation>
    <scope>NUCLEOTIDE SEQUENCE [LARGE SCALE GENOMIC DNA]</scope>
    <source>
        <strain evidence="1 2">DSM 21226</strain>
    </source>
</reference>
<proteinExistence type="predicted"/>
<evidence type="ECO:0000313" key="1">
    <source>
        <dbReference type="EMBL" id="NYG34449.1"/>
    </source>
</evidence>
<sequence length="30" mass="3680">MEMLELFIPVKALDDWMLQQQLVREAVNYR</sequence>
<keyword evidence="2" id="KW-1185">Reference proteome</keyword>
<organism evidence="1 2">
    <name type="scientific">Sphaerotilus montanus</name>
    <dbReference type="NCBI Taxonomy" id="522889"/>
    <lineage>
        <taxon>Bacteria</taxon>
        <taxon>Pseudomonadati</taxon>
        <taxon>Pseudomonadota</taxon>
        <taxon>Betaproteobacteria</taxon>
        <taxon>Burkholderiales</taxon>
        <taxon>Sphaerotilaceae</taxon>
        <taxon>Sphaerotilus</taxon>
    </lineage>
</organism>
<accession>A0A7Y9R2H3</accession>
<dbReference type="EMBL" id="JACCFH010000001">
    <property type="protein sequence ID" value="NYG34449.1"/>
    <property type="molecule type" value="Genomic_DNA"/>
</dbReference>
<evidence type="ECO:0000313" key="2">
    <source>
        <dbReference type="Proteomes" id="UP000518288"/>
    </source>
</evidence>
<name>A0A7Y9R2H3_9BURK</name>
<protein>
    <submittedName>
        <fullName evidence="1">Uncharacterized protein</fullName>
    </submittedName>
</protein>
<comment type="caution">
    <text evidence="1">The sequence shown here is derived from an EMBL/GenBank/DDBJ whole genome shotgun (WGS) entry which is preliminary data.</text>
</comment>
<gene>
    <name evidence="1" type="ORF">BDD16_003435</name>
</gene>
<dbReference type="Proteomes" id="UP000518288">
    <property type="component" value="Unassembled WGS sequence"/>
</dbReference>